<keyword evidence="3" id="KW-1185">Reference proteome</keyword>
<accession>A0A6A4GSI4</accession>
<protein>
    <submittedName>
        <fullName evidence="2">Uncharacterized protein</fullName>
    </submittedName>
</protein>
<reference evidence="2" key="1">
    <citation type="journal article" date="2019" name="Environ. Microbiol.">
        <title>Fungal ecological strategies reflected in gene transcription - a case study of two litter decomposers.</title>
        <authorList>
            <person name="Barbi F."/>
            <person name="Kohler A."/>
            <person name="Barry K."/>
            <person name="Baskaran P."/>
            <person name="Daum C."/>
            <person name="Fauchery L."/>
            <person name="Ihrmark K."/>
            <person name="Kuo A."/>
            <person name="LaButti K."/>
            <person name="Lipzen A."/>
            <person name="Morin E."/>
            <person name="Grigoriev I.V."/>
            <person name="Henrissat B."/>
            <person name="Lindahl B."/>
            <person name="Martin F."/>
        </authorList>
    </citation>
    <scope>NUCLEOTIDE SEQUENCE</scope>
    <source>
        <strain evidence="2">JB14</strain>
    </source>
</reference>
<evidence type="ECO:0000313" key="2">
    <source>
        <dbReference type="EMBL" id="KAE9388628.1"/>
    </source>
</evidence>
<evidence type="ECO:0000256" key="1">
    <source>
        <dbReference type="SAM" id="MobiDB-lite"/>
    </source>
</evidence>
<gene>
    <name evidence="2" type="ORF">BT96DRAFT_947464</name>
</gene>
<proteinExistence type="predicted"/>
<sequence length="422" mass="46252">MTSFMLQILIRKGVISTYSKPSSSGSFYSGSLGMLKLNIALRTDQLVEPAYCHHVMNGQRDPSWCKLVVVWQHPEDPNLEVVSLSFVDPIYPPQLRMQGCQPLMAPYIPEDSDQDNDNEDDDNLELEKSYSSILCPKPRMILAASTEGDVEEGEFDCAALLSLNPNLVVANNGVTFNTNLFVYNHLDVNILSSNLHTQFGYTPSSTFSSTRRPWEQLSSPSTPTKRKSFYSKKDSEIHKLTDSVLVESILDAAEEGCYHDNPISHPSFNVQEPETMPTILGVAMSEWLSASSMASLVLVFLSSASSESAFSSVSLACATSPFMDISATLSIPWCAETPLPWNLQFPAHTPCFHNASATNPIGVGWLTWNSPAGVTHDVWVQLITSWCSFKAHMDHLLEGPCAAFGDEAVGVFPPATEESAAA</sequence>
<evidence type="ECO:0000313" key="3">
    <source>
        <dbReference type="Proteomes" id="UP000799118"/>
    </source>
</evidence>
<feature type="region of interest" description="Disordered" evidence="1">
    <location>
        <begin position="207"/>
        <end position="228"/>
    </location>
</feature>
<name>A0A6A4GSI4_9AGAR</name>
<organism evidence="2 3">
    <name type="scientific">Gymnopus androsaceus JB14</name>
    <dbReference type="NCBI Taxonomy" id="1447944"/>
    <lineage>
        <taxon>Eukaryota</taxon>
        <taxon>Fungi</taxon>
        <taxon>Dikarya</taxon>
        <taxon>Basidiomycota</taxon>
        <taxon>Agaricomycotina</taxon>
        <taxon>Agaricomycetes</taxon>
        <taxon>Agaricomycetidae</taxon>
        <taxon>Agaricales</taxon>
        <taxon>Marasmiineae</taxon>
        <taxon>Omphalotaceae</taxon>
        <taxon>Gymnopus</taxon>
    </lineage>
</organism>
<dbReference type="Proteomes" id="UP000799118">
    <property type="component" value="Unassembled WGS sequence"/>
</dbReference>
<dbReference type="OrthoDB" id="3071161at2759"/>
<dbReference type="EMBL" id="ML769734">
    <property type="protein sequence ID" value="KAE9388628.1"/>
    <property type="molecule type" value="Genomic_DNA"/>
</dbReference>
<dbReference type="AlphaFoldDB" id="A0A6A4GSI4"/>